<dbReference type="PANTHER" id="PTHR13563">
    <property type="entry name" value="TRNA (GUANINE-9-) METHYLTRANSFERASE"/>
    <property type="match status" value="1"/>
</dbReference>
<gene>
    <name evidence="7" type="ORF">RS030_91534</name>
</gene>
<evidence type="ECO:0000259" key="6">
    <source>
        <dbReference type="PROSITE" id="PS51675"/>
    </source>
</evidence>
<dbReference type="InterPro" id="IPR007356">
    <property type="entry name" value="tRNA_m1G_MeTrfase_euk"/>
</dbReference>
<dbReference type="PROSITE" id="PS51675">
    <property type="entry name" value="SAM_MT_TRM10"/>
    <property type="match status" value="1"/>
</dbReference>
<dbReference type="Proteomes" id="UP001311799">
    <property type="component" value="Unassembled WGS sequence"/>
</dbReference>
<keyword evidence="4" id="KW-0949">S-adenosyl-L-methionine</keyword>
<evidence type="ECO:0000313" key="7">
    <source>
        <dbReference type="EMBL" id="KAK6587572.1"/>
    </source>
</evidence>
<sequence length="232" mass="26837">MTENNETRRTRVDGRKRRSFVNKDEYLQNLGNGPTIIVDCDYDDKHSERNIRSLVVQLSLSYSCIRKSNSPLKLIICGISDRLYEGLLNTLANNWVGVELLKCGLKELLNERYISLESENDVSNKNYDVIYLSADSDNVLQYNDDFKYNSKQVFIVGGIIDRNKHKNISIMRANELNLETARLPIKESGIILNYNEVLTVNHVVECIVKYNETKNWHDTFNSILPKRKMDVV</sequence>
<comment type="catalytic activity">
    <reaction evidence="5">
        <text>guanosine(9) in tRNA + S-adenosyl-L-methionine = N(1)-methylguanosine(9) in tRNA + S-adenosyl-L-homocysteine + H(+)</text>
        <dbReference type="Rhea" id="RHEA:43156"/>
        <dbReference type="Rhea" id="RHEA-COMP:10367"/>
        <dbReference type="Rhea" id="RHEA-COMP:10368"/>
        <dbReference type="ChEBI" id="CHEBI:15378"/>
        <dbReference type="ChEBI" id="CHEBI:57856"/>
        <dbReference type="ChEBI" id="CHEBI:59789"/>
        <dbReference type="ChEBI" id="CHEBI:73542"/>
        <dbReference type="ChEBI" id="CHEBI:74269"/>
        <dbReference type="EC" id="2.1.1.221"/>
    </reaction>
</comment>
<dbReference type="GO" id="GO:0052905">
    <property type="term" value="F:tRNA (guanosine(9)-N1)-methyltransferase activity"/>
    <property type="evidence" value="ECO:0007669"/>
    <property type="project" value="UniProtKB-EC"/>
</dbReference>
<evidence type="ECO:0000256" key="3">
    <source>
        <dbReference type="ARBA" id="ARBA00022679"/>
    </source>
</evidence>
<proteinExistence type="predicted"/>
<name>A0AAV9XS78_9CRYT</name>
<dbReference type="AlphaFoldDB" id="A0AAV9XS78"/>
<keyword evidence="2" id="KW-0489">Methyltransferase</keyword>
<dbReference type="GO" id="GO:0005634">
    <property type="term" value="C:nucleus"/>
    <property type="evidence" value="ECO:0007669"/>
    <property type="project" value="TreeGrafter"/>
</dbReference>
<evidence type="ECO:0000256" key="2">
    <source>
        <dbReference type="ARBA" id="ARBA00022603"/>
    </source>
</evidence>
<keyword evidence="8" id="KW-1185">Reference proteome</keyword>
<reference evidence="7 8" key="1">
    <citation type="submission" date="2023-10" db="EMBL/GenBank/DDBJ databases">
        <title>Comparative genomics analysis reveals potential genetic determinants of host preference in Cryptosporidium xiaoi.</title>
        <authorList>
            <person name="Xiao L."/>
            <person name="Li J."/>
        </authorList>
    </citation>
    <scope>NUCLEOTIDE SEQUENCE [LARGE SCALE GENOMIC DNA]</scope>
    <source>
        <strain evidence="7 8">52996</strain>
    </source>
</reference>
<protein>
    <recommendedName>
        <fullName evidence="1">tRNA (guanine(9)-N(1))-methyltransferase</fullName>
        <ecNumber evidence="1">2.1.1.221</ecNumber>
    </recommendedName>
</protein>
<comment type="caution">
    <text evidence="7">The sequence shown here is derived from an EMBL/GenBank/DDBJ whole genome shotgun (WGS) entry which is preliminary data.</text>
</comment>
<dbReference type="EC" id="2.1.1.221" evidence="1"/>
<evidence type="ECO:0000256" key="5">
    <source>
        <dbReference type="ARBA" id="ARBA00048434"/>
    </source>
</evidence>
<dbReference type="EMBL" id="JAWDEY010000037">
    <property type="protein sequence ID" value="KAK6587572.1"/>
    <property type="molecule type" value="Genomic_DNA"/>
</dbReference>
<feature type="domain" description="SAM-dependent MTase TRM10-type" evidence="6">
    <location>
        <begin position="22"/>
        <end position="231"/>
    </location>
</feature>
<keyword evidence="3" id="KW-0808">Transferase</keyword>
<organism evidence="7 8">
    <name type="scientific">Cryptosporidium xiaoi</name>
    <dbReference type="NCBI Taxonomy" id="659607"/>
    <lineage>
        <taxon>Eukaryota</taxon>
        <taxon>Sar</taxon>
        <taxon>Alveolata</taxon>
        <taxon>Apicomplexa</taxon>
        <taxon>Conoidasida</taxon>
        <taxon>Coccidia</taxon>
        <taxon>Eucoccidiorida</taxon>
        <taxon>Eimeriorina</taxon>
        <taxon>Cryptosporidiidae</taxon>
        <taxon>Cryptosporidium</taxon>
    </lineage>
</organism>
<dbReference type="Gene3D" id="3.40.1280.30">
    <property type="match status" value="1"/>
</dbReference>
<accession>A0AAV9XS78</accession>
<dbReference type="CDD" id="cd18089">
    <property type="entry name" value="SPOUT_Trm10-like"/>
    <property type="match status" value="1"/>
</dbReference>
<evidence type="ECO:0000313" key="8">
    <source>
        <dbReference type="Proteomes" id="UP001311799"/>
    </source>
</evidence>
<dbReference type="GO" id="GO:0000049">
    <property type="term" value="F:tRNA binding"/>
    <property type="evidence" value="ECO:0007669"/>
    <property type="project" value="TreeGrafter"/>
</dbReference>
<dbReference type="GO" id="GO:0002939">
    <property type="term" value="P:tRNA N1-guanine methylation"/>
    <property type="evidence" value="ECO:0007669"/>
    <property type="project" value="TreeGrafter"/>
</dbReference>
<evidence type="ECO:0000256" key="1">
    <source>
        <dbReference type="ARBA" id="ARBA00012797"/>
    </source>
</evidence>
<dbReference type="PANTHER" id="PTHR13563:SF13">
    <property type="entry name" value="TRNA METHYLTRANSFERASE 10 HOMOLOG A"/>
    <property type="match status" value="1"/>
</dbReference>
<evidence type="ECO:0000256" key="4">
    <source>
        <dbReference type="ARBA" id="ARBA00022691"/>
    </source>
</evidence>
<dbReference type="InterPro" id="IPR028564">
    <property type="entry name" value="MT_TRM10-typ"/>
</dbReference>
<dbReference type="InterPro" id="IPR038459">
    <property type="entry name" value="MT_TRM10-typ_sf"/>
</dbReference>